<proteinExistence type="inferred from homology"/>
<reference evidence="3 5" key="1">
    <citation type="submission" date="2015-07" db="EMBL/GenBank/DDBJ databases">
        <title>Fjat-14205 dsm 2895.</title>
        <authorList>
            <person name="Liu B."/>
            <person name="Wang J."/>
            <person name="Zhu Y."/>
            <person name="Liu G."/>
            <person name="Chen Q."/>
            <person name="Chen Z."/>
            <person name="Lan J."/>
            <person name="Che J."/>
            <person name="Ge C."/>
            <person name="Shi H."/>
            <person name="Pan Z."/>
            <person name="Liu X."/>
        </authorList>
    </citation>
    <scope>NUCLEOTIDE SEQUENCE [LARGE SCALE GENOMIC DNA]</scope>
    <source>
        <strain evidence="3 5">DSM 2895</strain>
    </source>
</reference>
<dbReference type="STRING" id="47500.AF333_27980"/>
<dbReference type="InterPro" id="IPR011009">
    <property type="entry name" value="Kinase-like_dom_sf"/>
</dbReference>
<feature type="domain" description="Aminoglycoside phosphotransferase" evidence="2">
    <location>
        <begin position="36"/>
        <end position="232"/>
    </location>
</feature>
<organism evidence="3 5">
    <name type="scientific">Aneurinibacillus migulanus</name>
    <name type="common">Bacillus migulanus</name>
    <dbReference type="NCBI Taxonomy" id="47500"/>
    <lineage>
        <taxon>Bacteria</taxon>
        <taxon>Bacillati</taxon>
        <taxon>Bacillota</taxon>
        <taxon>Bacilli</taxon>
        <taxon>Bacillales</taxon>
        <taxon>Paenibacillaceae</taxon>
        <taxon>Aneurinibacillus group</taxon>
        <taxon>Aneurinibacillus</taxon>
    </lineage>
</organism>
<dbReference type="InterPro" id="IPR002575">
    <property type="entry name" value="Aminoglycoside_PTrfase"/>
</dbReference>
<evidence type="ECO:0000259" key="2">
    <source>
        <dbReference type="Pfam" id="PF01636"/>
    </source>
</evidence>
<keyword evidence="5" id="KW-1185">Reference proteome</keyword>
<dbReference type="Proteomes" id="UP000037269">
    <property type="component" value="Unassembled WGS sequence"/>
</dbReference>
<keyword evidence="4" id="KW-0808">Transferase</keyword>
<dbReference type="SUPFAM" id="SSF56112">
    <property type="entry name" value="Protein kinase-like (PK-like)"/>
    <property type="match status" value="1"/>
</dbReference>
<dbReference type="InterPro" id="IPR050249">
    <property type="entry name" value="Pseudomonas-type_ThrB"/>
</dbReference>
<evidence type="ECO:0000313" key="4">
    <source>
        <dbReference type="EMBL" id="SDJ23252.1"/>
    </source>
</evidence>
<dbReference type="Gene3D" id="3.90.1200.10">
    <property type="match status" value="1"/>
</dbReference>
<dbReference type="Pfam" id="PF01636">
    <property type="entry name" value="APH"/>
    <property type="match status" value="1"/>
</dbReference>
<protein>
    <submittedName>
        <fullName evidence="4">Ser/Thr protein kinase RdoA involved in Cpx stress response, MazF antagonist</fullName>
    </submittedName>
</protein>
<dbReference type="OrthoDB" id="2569165at2"/>
<dbReference type="AlphaFoldDB" id="A0A0D1YHY7"/>
<comment type="similarity">
    <text evidence="1">Belongs to the pseudomonas-type ThrB family.</text>
</comment>
<dbReference type="EMBL" id="LGUG01000009">
    <property type="protein sequence ID" value="KON90862.1"/>
    <property type="molecule type" value="Genomic_DNA"/>
</dbReference>
<keyword evidence="4" id="KW-0418">Kinase</keyword>
<name>A0A0D1YHY7_ANEMI</name>
<dbReference type="PANTHER" id="PTHR21064:SF6">
    <property type="entry name" value="AMINOGLYCOSIDE PHOSPHOTRANSFERASE DOMAIN-CONTAINING PROTEIN"/>
    <property type="match status" value="1"/>
</dbReference>
<sequence>MKVMLAKIQEYFQIPPFAGADLIHHVEEKDDVRIIYKVTTADGQCFAVRILSNSYTTREDLVGQARLCEMFSHAGLGVPKRLYKEDTLPYMTLSWKGQEAFAVVEEWMSGRELEHLNINLIGQAGEWLGKMHHISAKTNIPFSSESPWSMFGSNDELAQDAHTLKVALQKSEANRTLYEELYALYEKKRAKLKKCWSHLPRGAVQGDFSLNNLLVNDDGNLCSVIDFHLAGADVFVGHFAGEGAFLSYAAERMDDDSEKMGDIYFNAFMAGYKKNRQFSHQEQSILTDLIGLRRAFACYQVDDVLHKIEIRDIQEVNAELEKMLFYMKKQPNI</sequence>
<dbReference type="Proteomes" id="UP000182836">
    <property type="component" value="Unassembled WGS sequence"/>
</dbReference>
<evidence type="ECO:0000256" key="1">
    <source>
        <dbReference type="ARBA" id="ARBA00038240"/>
    </source>
</evidence>
<dbReference type="EMBL" id="FNED01000014">
    <property type="protein sequence ID" value="SDJ23252.1"/>
    <property type="molecule type" value="Genomic_DNA"/>
</dbReference>
<evidence type="ECO:0000313" key="5">
    <source>
        <dbReference type="Proteomes" id="UP000037269"/>
    </source>
</evidence>
<dbReference type="PATRIC" id="fig|47500.8.peg.2154"/>
<gene>
    <name evidence="3" type="ORF">AF333_27980</name>
    <name evidence="4" type="ORF">SAMN04487909_11428</name>
</gene>
<evidence type="ECO:0000313" key="3">
    <source>
        <dbReference type="EMBL" id="KON90862.1"/>
    </source>
</evidence>
<dbReference type="PANTHER" id="PTHR21064">
    <property type="entry name" value="AMINOGLYCOSIDE PHOSPHOTRANSFERASE DOMAIN-CONTAINING PROTEIN-RELATED"/>
    <property type="match status" value="1"/>
</dbReference>
<evidence type="ECO:0000313" key="6">
    <source>
        <dbReference type="Proteomes" id="UP000182836"/>
    </source>
</evidence>
<reference evidence="4 6" key="2">
    <citation type="submission" date="2016-10" db="EMBL/GenBank/DDBJ databases">
        <authorList>
            <person name="de Groot N.N."/>
        </authorList>
    </citation>
    <scope>NUCLEOTIDE SEQUENCE [LARGE SCALE GENOMIC DNA]</scope>
    <source>
        <strain evidence="4 6">DSM 2895</strain>
    </source>
</reference>
<accession>A0A0D1YHY7</accession>
<dbReference type="GO" id="GO:0019202">
    <property type="term" value="F:amino acid kinase activity"/>
    <property type="evidence" value="ECO:0007669"/>
    <property type="project" value="TreeGrafter"/>
</dbReference>